<accession>A0AC61YBR0</accession>
<evidence type="ECO:0000313" key="2">
    <source>
        <dbReference type="Proteomes" id="UP000356253"/>
    </source>
</evidence>
<organism evidence="1 2">
    <name type="scientific">Mesonia oceanica</name>
    <dbReference type="NCBI Taxonomy" id="2687242"/>
    <lineage>
        <taxon>Bacteria</taxon>
        <taxon>Pseudomonadati</taxon>
        <taxon>Bacteroidota</taxon>
        <taxon>Flavobacteriia</taxon>
        <taxon>Flavobacteriales</taxon>
        <taxon>Flavobacteriaceae</taxon>
        <taxon>Mesonia</taxon>
    </lineage>
</organism>
<sequence>MTKQIPIILFILIFSLSQAQNSVDKDKTFFSEAISLNINDYNKKTNKAYRYKKTERAQFLFDSLVKHCLVGTYIDNFSINCIGKNKNCFNDYQKPIFLLTYASWCVPGKGEIPAFNEIAKKYRNEIDFIVLFWDKKHQVKKVAREYNNAIDIVYVDELDNRDSFIIRTMKHSLGFPTTFYIGSDKQILNINRTVILPYDTPYEKSYTYNYQNVAEGVSQILDHEEKLLGQTVFTIK</sequence>
<reference evidence="1" key="1">
    <citation type="submission" date="2019-09" db="EMBL/GenBank/DDBJ databases">
        <authorList>
            <person name="Rodrigo-Torres L."/>
            <person name="Arahal R. D."/>
            <person name="Lucena T."/>
        </authorList>
    </citation>
    <scope>NUCLEOTIDE SEQUENCE</scope>
    <source>
        <strain evidence="1">ISS653</strain>
    </source>
</reference>
<proteinExistence type="predicted"/>
<evidence type="ECO:0000313" key="1">
    <source>
        <dbReference type="EMBL" id="VVV01705.1"/>
    </source>
</evidence>
<gene>
    <name evidence="1" type="primary">resA_10</name>
    <name evidence="1" type="ORF">FVB9532_02999</name>
</gene>
<keyword evidence="2" id="KW-1185">Reference proteome</keyword>
<comment type="caution">
    <text evidence="1">The sequence shown here is derived from an EMBL/GenBank/DDBJ whole genome shotgun (WGS) entry which is preliminary data.</text>
</comment>
<dbReference type="Proteomes" id="UP000356253">
    <property type="component" value="Unassembled WGS sequence"/>
</dbReference>
<name>A0AC61YBR0_9FLAO</name>
<protein>
    <submittedName>
        <fullName evidence="1">Thiol-disulfide oxidoreductase ResA</fullName>
    </submittedName>
</protein>
<dbReference type="EMBL" id="CABVMM010000012">
    <property type="protein sequence ID" value="VVV01705.1"/>
    <property type="molecule type" value="Genomic_DNA"/>
</dbReference>